<dbReference type="Proteomes" id="UP000236173">
    <property type="component" value="Unassembled WGS sequence"/>
</dbReference>
<keyword evidence="5 8" id="KW-0812">Transmembrane</keyword>
<dbReference type="GO" id="GO:0005886">
    <property type="term" value="C:plasma membrane"/>
    <property type="evidence" value="ECO:0007669"/>
    <property type="project" value="UniProtKB-SubCell"/>
</dbReference>
<dbReference type="InterPro" id="IPR001851">
    <property type="entry name" value="ABC_transp_permease"/>
</dbReference>
<feature type="transmembrane region" description="Helical" evidence="8">
    <location>
        <begin position="246"/>
        <end position="276"/>
    </location>
</feature>
<accession>A0A2H5XCK9</accession>
<dbReference type="AlphaFoldDB" id="A0A2H5XCK9"/>
<feature type="transmembrane region" description="Helical" evidence="8">
    <location>
        <begin position="42"/>
        <end position="61"/>
    </location>
</feature>
<sequence>MRWRQLWRAEWFAPLLALTVLSGALAVYVPAFRTVENFRNIGFQTAVIVLLSVGQTLVIIAGGIDLSVGSVLALVGVVTALLLRHEITVAMAASGGLLVGVACGAINGLLVTKGRIPPFIATLGMMGVARGLALVLSGAQNIFIPEDSPFLELGTGHLLGLPLPFVIAAIASALTEALLVFTRLGRHIYAVGGNPEAARLSGVPVRRVLLIVFALCGLTAGLGGVVETARLSIGQPTGGQLYELHAIAAAVIGGASLAGGRGSVLGTVLGALLMAVIRNGSDLLNIPYEWQQVILGCLVVMAVLLDQWRRR</sequence>
<evidence type="ECO:0000256" key="4">
    <source>
        <dbReference type="ARBA" id="ARBA00022519"/>
    </source>
</evidence>
<keyword evidence="4" id="KW-0997">Cell inner membrane</keyword>
<evidence type="ECO:0000313" key="10">
    <source>
        <dbReference type="Proteomes" id="UP000236173"/>
    </source>
</evidence>
<evidence type="ECO:0000256" key="3">
    <source>
        <dbReference type="ARBA" id="ARBA00022475"/>
    </source>
</evidence>
<feature type="transmembrane region" description="Helical" evidence="8">
    <location>
        <begin position="89"/>
        <end position="112"/>
    </location>
</feature>
<evidence type="ECO:0000256" key="7">
    <source>
        <dbReference type="ARBA" id="ARBA00023136"/>
    </source>
</evidence>
<dbReference type="CDD" id="cd06579">
    <property type="entry name" value="TM_PBP1_transp_AraH_like"/>
    <property type="match status" value="1"/>
</dbReference>
<comment type="subcellular location">
    <subcellularLocation>
        <location evidence="1">Cell membrane</location>
        <topology evidence="1">Multi-pass membrane protein</topology>
    </subcellularLocation>
</comment>
<keyword evidence="3" id="KW-1003">Cell membrane</keyword>
<keyword evidence="6 8" id="KW-1133">Transmembrane helix</keyword>
<feature type="transmembrane region" description="Helical" evidence="8">
    <location>
        <begin position="119"/>
        <end position="139"/>
    </location>
</feature>
<keyword evidence="7 8" id="KW-0472">Membrane</keyword>
<evidence type="ECO:0000256" key="6">
    <source>
        <dbReference type="ARBA" id="ARBA00022989"/>
    </source>
</evidence>
<dbReference type="GO" id="GO:0022857">
    <property type="term" value="F:transmembrane transporter activity"/>
    <property type="evidence" value="ECO:0007669"/>
    <property type="project" value="InterPro"/>
</dbReference>
<evidence type="ECO:0000313" key="9">
    <source>
        <dbReference type="EMBL" id="GBC98905.1"/>
    </source>
</evidence>
<dbReference type="PANTHER" id="PTHR32196">
    <property type="entry name" value="ABC TRANSPORTER PERMEASE PROTEIN YPHD-RELATED-RELATED"/>
    <property type="match status" value="1"/>
</dbReference>
<feature type="transmembrane region" description="Helical" evidence="8">
    <location>
        <begin position="159"/>
        <end position="181"/>
    </location>
</feature>
<name>A0A2H5XCK9_9BACT</name>
<organism evidence="9 10">
    <name type="scientific">Candidatus Fervidibacter japonicus</name>
    <dbReference type="NCBI Taxonomy" id="2035412"/>
    <lineage>
        <taxon>Bacteria</taxon>
        <taxon>Candidatus Fervidibacterota</taxon>
        <taxon>Candidatus Fervidibacter</taxon>
    </lineage>
</organism>
<dbReference type="Pfam" id="PF02653">
    <property type="entry name" value="BPD_transp_2"/>
    <property type="match status" value="1"/>
</dbReference>
<reference evidence="10" key="1">
    <citation type="submission" date="2017-09" db="EMBL/GenBank/DDBJ databases">
        <title>Metaegenomics of thermophilic ammonia-oxidizing enrichment culture.</title>
        <authorList>
            <person name="Kato S."/>
            <person name="Suzuki K."/>
        </authorList>
    </citation>
    <scope>NUCLEOTIDE SEQUENCE [LARGE SCALE GENOMIC DNA]</scope>
</reference>
<feature type="transmembrane region" description="Helical" evidence="8">
    <location>
        <begin position="208"/>
        <end position="226"/>
    </location>
</feature>
<dbReference type="EMBL" id="BEHT01000017">
    <property type="protein sequence ID" value="GBC98905.1"/>
    <property type="molecule type" value="Genomic_DNA"/>
</dbReference>
<evidence type="ECO:0000256" key="8">
    <source>
        <dbReference type="SAM" id="Phobius"/>
    </source>
</evidence>
<proteinExistence type="predicted"/>
<evidence type="ECO:0000256" key="5">
    <source>
        <dbReference type="ARBA" id="ARBA00022692"/>
    </source>
</evidence>
<feature type="transmembrane region" description="Helical" evidence="8">
    <location>
        <begin position="66"/>
        <end position="83"/>
    </location>
</feature>
<evidence type="ECO:0000256" key="1">
    <source>
        <dbReference type="ARBA" id="ARBA00004651"/>
    </source>
</evidence>
<comment type="caution">
    <text evidence="9">The sequence shown here is derived from an EMBL/GenBank/DDBJ whole genome shotgun (WGS) entry which is preliminary data.</text>
</comment>
<evidence type="ECO:0000256" key="2">
    <source>
        <dbReference type="ARBA" id="ARBA00022448"/>
    </source>
</evidence>
<gene>
    <name evidence="9" type="primary">rbsC_1</name>
    <name evidence="9" type="ORF">HRbin17_01424</name>
</gene>
<protein>
    <submittedName>
        <fullName evidence="9">Ribose import permease protein RbsC</fullName>
    </submittedName>
</protein>
<dbReference type="PANTHER" id="PTHR32196:SF21">
    <property type="entry name" value="ABC TRANSPORTER PERMEASE PROTEIN YPHD-RELATED"/>
    <property type="match status" value="1"/>
</dbReference>
<keyword evidence="2" id="KW-0813">Transport</keyword>